<dbReference type="InterPro" id="IPR021134">
    <property type="entry name" value="Bestrophin-like"/>
</dbReference>
<keyword evidence="4 6" id="KW-0472">Membrane</keyword>
<feature type="transmembrane region" description="Helical" evidence="6">
    <location>
        <begin position="20"/>
        <end position="37"/>
    </location>
</feature>
<feature type="transmembrane region" description="Helical" evidence="6">
    <location>
        <begin position="167"/>
        <end position="184"/>
    </location>
</feature>
<feature type="transmembrane region" description="Helical" evidence="6">
    <location>
        <begin position="125"/>
        <end position="147"/>
    </location>
</feature>
<name>A0A564YPD4_HYMDI</name>
<keyword evidence="8" id="KW-1185">Reference proteome</keyword>
<feature type="non-terminal residue" evidence="7">
    <location>
        <position position="185"/>
    </location>
</feature>
<keyword evidence="6" id="KW-0406">Ion transport</keyword>
<evidence type="ECO:0000256" key="3">
    <source>
        <dbReference type="ARBA" id="ARBA00022989"/>
    </source>
</evidence>
<organism evidence="7 8">
    <name type="scientific">Hymenolepis diminuta</name>
    <name type="common">Rat tapeworm</name>
    <dbReference type="NCBI Taxonomy" id="6216"/>
    <lineage>
        <taxon>Eukaryota</taxon>
        <taxon>Metazoa</taxon>
        <taxon>Spiralia</taxon>
        <taxon>Lophotrochozoa</taxon>
        <taxon>Platyhelminthes</taxon>
        <taxon>Cestoda</taxon>
        <taxon>Eucestoda</taxon>
        <taxon>Cyclophyllidea</taxon>
        <taxon>Hymenolepididae</taxon>
        <taxon>Hymenolepis</taxon>
    </lineage>
</organism>
<comment type="subcellular location">
    <subcellularLocation>
        <location evidence="6">Cell membrane</location>
        <topology evidence="6">Multi-pass membrane protein</topology>
    </subcellularLocation>
    <subcellularLocation>
        <location evidence="1">Membrane</location>
    </subcellularLocation>
</comment>
<evidence type="ECO:0000256" key="5">
    <source>
        <dbReference type="ARBA" id="ARBA00034769"/>
    </source>
</evidence>
<dbReference type="PANTHER" id="PTHR10736">
    <property type="entry name" value="BESTROPHIN"/>
    <property type="match status" value="1"/>
</dbReference>
<reference evidence="7 8" key="1">
    <citation type="submission" date="2019-07" db="EMBL/GenBank/DDBJ databases">
        <authorList>
            <person name="Jastrzebski P J."/>
            <person name="Paukszto L."/>
            <person name="Jastrzebski P J."/>
        </authorList>
    </citation>
    <scope>NUCLEOTIDE SEQUENCE [LARGE SCALE GENOMIC DNA]</scope>
    <source>
        <strain evidence="7 8">WMS-il1</strain>
    </source>
</reference>
<keyword evidence="6" id="KW-0868">Chloride</keyword>
<evidence type="ECO:0000313" key="8">
    <source>
        <dbReference type="Proteomes" id="UP000321570"/>
    </source>
</evidence>
<gene>
    <name evidence="7" type="ORF">WMSIL1_LOCUS8292</name>
</gene>
<protein>
    <recommendedName>
        <fullName evidence="6">Bestrophin homolog</fullName>
    </recommendedName>
</protein>
<dbReference type="InterPro" id="IPR000615">
    <property type="entry name" value="Bestrophin"/>
</dbReference>
<evidence type="ECO:0000256" key="4">
    <source>
        <dbReference type="ARBA" id="ARBA00023136"/>
    </source>
</evidence>
<proteinExistence type="inferred from homology"/>
<keyword evidence="6" id="KW-1003">Cell membrane</keyword>
<keyword evidence="6" id="KW-0813">Transport</keyword>
<evidence type="ECO:0000256" key="1">
    <source>
        <dbReference type="ARBA" id="ARBA00004370"/>
    </source>
</evidence>
<dbReference type="Pfam" id="PF01062">
    <property type="entry name" value="Bestrophin"/>
    <property type="match status" value="1"/>
</dbReference>
<keyword evidence="3 6" id="KW-1133">Transmembrane helix</keyword>
<comment type="similarity">
    <text evidence="5 6">Belongs to the anion channel-forming bestrophin (TC 1.A.46) family. Calcium-sensitive chloride channel subfamily.</text>
</comment>
<accession>A0A564YPD4</accession>
<dbReference type="GO" id="GO:0005886">
    <property type="term" value="C:plasma membrane"/>
    <property type="evidence" value="ECO:0007669"/>
    <property type="project" value="UniProtKB-SubCell"/>
</dbReference>
<comment type="function">
    <text evidence="6">Forms chloride channels.</text>
</comment>
<dbReference type="GO" id="GO:0034707">
    <property type="term" value="C:chloride channel complex"/>
    <property type="evidence" value="ECO:0007669"/>
    <property type="project" value="UniProtKB-KW"/>
</dbReference>
<evidence type="ECO:0000256" key="6">
    <source>
        <dbReference type="RuleBase" id="RU363126"/>
    </source>
</evidence>
<dbReference type="AlphaFoldDB" id="A0A564YPD4"/>
<evidence type="ECO:0000313" key="7">
    <source>
        <dbReference type="EMBL" id="VUZ49142.1"/>
    </source>
</evidence>
<dbReference type="EMBL" id="CABIJS010000322">
    <property type="protein sequence ID" value="VUZ49142.1"/>
    <property type="molecule type" value="Genomic_DNA"/>
</dbReference>
<evidence type="ECO:0000256" key="2">
    <source>
        <dbReference type="ARBA" id="ARBA00022692"/>
    </source>
</evidence>
<dbReference type="Proteomes" id="UP000321570">
    <property type="component" value="Unassembled WGS sequence"/>
</dbReference>
<keyword evidence="2 6" id="KW-0812">Transmembrane</keyword>
<keyword evidence="6" id="KW-0407">Ion channel</keyword>
<sequence>MMLSAYILDDSPSTKQKMKTFMRYINLTNIITLRLFCSRIKKRYPVDQILIADGMMTPKELKRLQSSTPKRKATFYAAPLYWAGYLLLDMRASGLLISDRAVELLYKSIDAIRAKAAKLIVYNKIINVPLGFTQIATVTIYVYVIASTFSWQFLDVTQKYNNRLVDIYIPIFGMLQLIFFLGWIN</sequence>
<keyword evidence="6" id="KW-0869">Chloride channel</keyword>
<dbReference type="GO" id="GO:0005254">
    <property type="term" value="F:chloride channel activity"/>
    <property type="evidence" value="ECO:0007669"/>
    <property type="project" value="UniProtKB-KW"/>
</dbReference>